<feature type="region of interest" description="Disordered" evidence="1">
    <location>
        <begin position="1"/>
        <end position="23"/>
    </location>
</feature>
<dbReference type="Pfam" id="PF20256">
    <property type="entry name" value="MoCoBD_2"/>
    <property type="match status" value="1"/>
</dbReference>
<dbReference type="GO" id="GO:0016491">
    <property type="term" value="F:oxidoreductase activity"/>
    <property type="evidence" value="ECO:0007669"/>
    <property type="project" value="InterPro"/>
</dbReference>
<evidence type="ECO:0000256" key="1">
    <source>
        <dbReference type="SAM" id="MobiDB-lite"/>
    </source>
</evidence>
<feature type="domain" description="Aldehyde oxidase/xanthine dehydrogenase second molybdopterin binding" evidence="2">
    <location>
        <begin position="22"/>
        <end position="126"/>
    </location>
</feature>
<dbReference type="Gene3D" id="3.30.365.10">
    <property type="entry name" value="Aldehyde oxidase/xanthine dehydrogenase, molybdopterin binding domain"/>
    <property type="match status" value="1"/>
</dbReference>
<accession>A0A7S4J8N0</accession>
<dbReference type="InterPro" id="IPR016208">
    <property type="entry name" value="Ald_Oxase/xanthine_DH-like"/>
</dbReference>
<dbReference type="AlphaFoldDB" id="A0A7S4J8N0"/>
<sequence>MDNSRCGFDWDKTKPEDCPDNAPQNSWKGHPFNYFTQGVACAEVEVDVLTGDHRTVAVDLLVDVGSSVNPAIDVGQVEGAFIQGMGWSTLEELVYSDEDHTWVRPKGKLFTAGPGTYKIPAFNDVPESFNVTLLEDAENPFAVHSSKAVGEPPFFLGTSVFYALKDAVRAARMCRKKEHGSDADEEKYFEMRMPATSERVRMFCADDIAIDSIAIGRGGSGDSKEEAVNSFEPKGSH</sequence>
<dbReference type="InterPro" id="IPR037165">
    <property type="entry name" value="AldOxase/xan_DH_Mopterin-bd_sf"/>
</dbReference>
<feature type="region of interest" description="Disordered" evidence="1">
    <location>
        <begin position="216"/>
        <end position="237"/>
    </location>
</feature>
<dbReference type="SUPFAM" id="SSF56003">
    <property type="entry name" value="Molybdenum cofactor-binding domain"/>
    <property type="match status" value="1"/>
</dbReference>
<evidence type="ECO:0000259" key="2">
    <source>
        <dbReference type="Pfam" id="PF20256"/>
    </source>
</evidence>
<proteinExistence type="predicted"/>
<feature type="compositionally biased region" description="Basic and acidic residues" evidence="1">
    <location>
        <begin position="8"/>
        <end position="17"/>
    </location>
</feature>
<dbReference type="InterPro" id="IPR046867">
    <property type="entry name" value="AldOxase/xan_DH_MoCoBD2"/>
</dbReference>
<dbReference type="FunFam" id="3.30.365.10:FF:000004">
    <property type="entry name" value="Xanthine dehydrogenase oxidase"/>
    <property type="match status" value="1"/>
</dbReference>
<evidence type="ECO:0000313" key="3">
    <source>
        <dbReference type="EMBL" id="CAE2255907.1"/>
    </source>
</evidence>
<dbReference type="PANTHER" id="PTHR45444">
    <property type="entry name" value="XANTHINE DEHYDROGENASE"/>
    <property type="match status" value="1"/>
</dbReference>
<protein>
    <recommendedName>
        <fullName evidence="2">Aldehyde oxidase/xanthine dehydrogenase second molybdopterin binding domain-containing protein</fullName>
    </recommendedName>
</protein>
<dbReference type="EMBL" id="HBKQ01034971">
    <property type="protein sequence ID" value="CAE2255907.1"/>
    <property type="molecule type" value="Transcribed_RNA"/>
</dbReference>
<gene>
    <name evidence="3" type="ORF">OAUR00152_LOCUS23998</name>
</gene>
<dbReference type="PANTHER" id="PTHR45444:SF3">
    <property type="entry name" value="XANTHINE DEHYDROGENASE"/>
    <property type="match status" value="1"/>
</dbReference>
<organism evidence="3">
    <name type="scientific">Odontella aurita</name>
    <dbReference type="NCBI Taxonomy" id="265563"/>
    <lineage>
        <taxon>Eukaryota</taxon>
        <taxon>Sar</taxon>
        <taxon>Stramenopiles</taxon>
        <taxon>Ochrophyta</taxon>
        <taxon>Bacillariophyta</taxon>
        <taxon>Mediophyceae</taxon>
        <taxon>Biddulphiophycidae</taxon>
        <taxon>Eupodiscales</taxon>
        <taxon>Odontellaceae</taxon>
        <taxon>Odontella</taxon>
    </lineage>
</organism>
<name>A0A7S4J8N0_9STRA</name>
<dbReference type="GO" id="GO:0005506">
    <property type="term" value="F:iron ion binding"/>
    <property type="evidence" value="ECO:0007669"/>
    <property type="project" value="InterPro"/>
</dbReference>
<reference evidence="3" key="1">
    <citation type="submission" date="2021-01" db="EMBL/GenBank/DDBJ databases">
        <authorList>
            <person name="Corre E."/>
            <person name="Pelletier E."/>
            <person name="Niang G."/>
            <person name="Scheremetjew M."/>
            <person name="Finn R."/>
            <person name="Kale V."/>
            <person name="Holt S."/>
            <person name="Cochrane G."/>
            <person name="Meng A."/>
            <person name="Brown T."/>
            <person name="Cohen L."/>
        </authorList>
    </citation>
    <scope>NUCLEOTIDE SEQUENCE</scope>
    <source>
        <strain evidence="3">Isolate 1302-5</strain>
    </source>
</reference>